<name>A0A9Q9Z0S5_CYPCA</name>
<accession>A0A9Q9Z0S5</accession>
<comment type="similarity">
    <text evidence="3">Belongs to the TRAFAC class myosin-kinesin ATPase superfamily. Kinesin family.</text>
</comment>
<dbReference type="PROSITE" id="PS50067">
    <property type="entry name" value="KINESIN_MOTOR_2"/>
    <property type="match status" value="1"/>
</dbReference>
<dbReference type="GeneID" id="109104730"/>
<dbReference type="AlphaFoldDB" id="A0A9Q9Z0S5"/>
<evidence type="ECO:0000256" key="2">
    <source>
        <dbReference type="ARBA" id="ARBA00023212"/>
    </source>
</evidence>
<dbReference type="Pfam" id="PF00225">
    <property type="entry name" value="Kinesin"/>
    <property type="match status" value="1"/>
</dbReference>
<gene>
    <name evidence="5" type="primary">LOC109104730</name>
</gene>
<dbReference type="GO" id="GO:0005871">
    <property type="term" value="C:kinesin complex"/>
    <property type="evidence" value="ECO:0007669"/>
    <property type="project" value="TreeGrafter"/>
</dbReference>
<reference evidence="5" key="1">
    <citation type="submission" date="2025-08" db="UniProtKB">
        <authorList>
            <consortium name="RefSeq"/>
        </authorList>
    </citation>
    <scope>IDENTIFICATION</scope>
    <source>
        <tissue evidence="5">Muscle</tissue>
    </source>
</reference>
<dbReference type="GO" id="GO:0003777">
    <property type="term" value="F:microtubule motor activity"/>
    <property type="evidence" value="ECO:0007669"/>
    <property type="project" value="InterPro"/>
</dbReference>
<dbReference type="GO" id="GO:0005874">
    <property type="term" value="C:microtubule"/>
    <property type="evidence" value="ECO:0007669"/>
    <property type="project" value="TreeGrafter"/>
</dbReference>
<keyword evidence="2" id="KW-0963">Cytoplasm</keyword>
<keyword evidence="2" id="KW-0206">Cytoskeleton</keyword>
<evidence type="ECO:0000259" key="4">
    <source>
        <dbReference type="PROSITE" id="PS50067"/>
    </source>
</evidence>
<dbReference type="InterPro" id="IPR001752">
    <property type="entry name" value="Kinesin_motor_dom"/>
</dbReference>
<proteinExistence type="inferred from homology"/>
<dbReference type="PANTHER" id="PTHR24115:SF1004">
    <property type="entry name" value="KINESIN-LIKE PROTEIN KIF15"/>
    <property type="match status" value="1"/>
</dbReference>
<comment type="subcellular location">
    <subcellularLocation>
        <location evidence="1">Cytoplasm</location>
        <location evidence="1">Cytoskeleton</location>
    </subcellularLocation>
</comment>
<organism evidence="5">
    <name type="scientific">Cyprinus carpio</name>
    <name type="common">Common carp</name>
    <dbReference type="NCBI Taxonomy" id="7962"/>
    <lineage>
        <taxon>Eukaryota</taxon>
        <taxon>Metazoa</taxon>
        <taxon>Chordata</taxon>
        <taxon>Craniata</taxon>
        <taxon>Vertebrata</taxon>
        <taxon>Euteleostomi</taxon>
        <taxon>Actinopterygii</taxon>
        <taxon>Neopterygii</taxon>
        <taxon>Teleostei</taxon>
        <taxon>Ostariophysi</taxon>
        <taxon>Cypriniformes</taxon>
        <taxon>Cyprinidae</taxon>
        <taxon>Cyprininae</taxon>
        <taxon>Cyprinus</taxon>
    </lineage>
</organism>
<dbReference type="GO" id="GO:0005524">
    <property type="term" value="F:ATP binding"/>
    <property type="evidence" value="ECO:0007669"/>
    <property type="project" value="InterPro"/>
</dbReference>
<comment type="caution">
    <text evidence="3">Lacks conserved residue(s) required for the propagation of feature annotation.</text>
</comment>
<feature type="domain" description="Kinesin motor" evidence="4">
    <location>
        <begin position="1"/>
        <end position="144"/>
    </location>
</feature>
<dbReference type="KEGG" id="ccar:109104730"/>
<evidence type="ECO:0000313" key="5">
    <source>
        <dbReference type="RefSeq" id="XP_042629939.1"/>
    </source>
</evidence>
<dbReference type="GO" id="GO:0007018">
    <property type="term" value="P:microtubule-based movement"/>
    <property type="evidence" value="ECO:0007669"/>
    <property type="project" value="InterPro"/>
</dbReference>
<dbReference type="Proteomes" id="UP001155660">
    <property type="component" value="Chromosome A17"/>
</dbReference>
<sequence>MLLCLTSTVQDPKRSEVIWVRDFEEVVRLDGLTEVEVNSPQDLLQVHRRGSALRHTGISKGDFPSRSHKVFNIVVINTMLQSREGVLTASKLTLVDLASSGKCRSSAVPDVRRTLNATNVNPKETRMLKRSLTIFGNVIFALGS</sequence>
<protein>
    <submittedName>
        <fullName evidence="5">Kinesin-like protein CIN8</fullName>
    </submittedName>
</protein>
<dbReference type="OrthoDB" id="8902463at2759"/>
<dbReference type="GO" id="GO:0008017">
    <property type="term" value="F:microtubule binding"/>
    <property type="evidence" value="ECO:0007669"/>
    <property type="project" value="InterPro"/>
</dbReference>
<dbReference type="RefSeq" id="XP_042629939.1">
    <property type="nucleotide sequence ID" value="XM_042774005.1"/>
</dbReference>
<dbReference type="PANTHER" id="PTHR24115">
    <property type="entry name" value="KINESIN-RELATED"/>
    <property type="match status" value="1"/>
</dbReference>
<dbReference type="GO" id="GO:0016887">
    <property type="term" value="F:ATP hydrolysis activity"/>
    <property type="evidence" value="ECO:0007669"/>
    <property type="project" value="TreeGrafter"/>
</dbReference>
<evidence type="ECO:0000256" key="3">
    <source>
        <dbReference type="PROSITE-ProRule" id="PRU00283"/>
    </source>
</evidence>
<evidence type="ECO:0000256" key="1">
    <source>
        <dbReference type="ARBA" id="ARBA00004245"/>
    </source>
</evidence>
<dbReference type="InterPro" id="IPR027640">
    <property type="entry name" value="Kinesin-like_fam"/>
</dbReference>